<gene>
    <name evidence="2" type="ORF">PXEA_LOCUS36882</name>
</gene>
<keyword evidence="3" id="KW-1185">Reference proteome</keyword>
<dbReference type="EMBL" id="CAAALY010281424">
    <property type="protein sequence ID" value="VEL43442.1"/>
    <property type="molecule type" value="Genomic_DNA"/>
</dbReference>
<evidence type="ECO:0000256" key="1">
    <source>
        <dbReference type="SAM" id="MobiDB-lite"/>
    </source>
</evidence>
<name>A0A3S5B1U9_9PLAT</name>
<feature type="region of interest" description="Disordered" evidence="1">
    <location>
        <begin position="1"/>
        <end position="33"/>
    </location>
</feature>
<sequence length="78" mass="8559">MVGRIDPLPLSNQASQVRAHPVPTTVPTTVPTGSLGHLRPFFFESATPTLISPDRRLDPQMFTPQGEWVVGDVRQTAH</sequence>
<comment type="caution">
    <text evidence="2">The sequence shown here is derived from an EMBL/GenBank/DDBJ whole genome shotgun (WGS) entry which is preliminary data.</text>
</comment>
<evidence type="ECO:0000313" key="3">
    <source>
        <dbReference type="Proteomes" id="UP000784294"/>
    </source>
</evidence>
<organism evidence="2 3">
    <name type="scientific">Protopolystoma xenopodis</name>
    <dbReference type="NCBI Taxonomy" id="117903"/>
    <lineage>
        <taxon>Eukaryota</taxon>
        <taxon>Metazoa</taxon>
        <taxon>Spiralia</taxon>
        <taxon>Lophotrochozoa</taxon>
        <taxon>Platyhelminthes</taxon>
        <taxon>Monogenea</taxon>
        <taxon>Polyopisthocotylea</taxon>
        <taxon>Polystomatidea</taxon>
        <taxon>Polystomatidae</taxon>
        <taxon>Protopolystoma</taxon>
    </lineage>
</organism>
<reference evidence="2" key="1">
    <citation type="submission" date="2018-11" db="EMBL/GenBank/DDBJ databases">
        <authorList>
            <consortium name="Pathogen Informatics"/>
        </authorList>
    </citation>
    <scope>NUCLEOTIDE SEQUENCE</scope>
</reference>
<feature type="compositionally biased region" description="Low complexity" evidence="1">
    <location>
        <begin position="21"/>
        <end position="32"/>
    </location>
</feature>
<protein>
    <submittedName>
        <fullName evidence="2">Uncharacterized protein</fullName>
    </submittedName>
</protein>
<accession>A0A3S5B1U9</accession>
<evidence type="ECO:0000313" key="2">
    <source>
        <dbReference type="EMBL" id="VEL43442.1"/>
    </source>
</evidence>
<dbReference type="AlphaFoldDB" id="A0A3S5B1U9"/>
<proteinExistence type="predicted"/>
<dbReference type="Proteomes" id="UP000784294">
    <property type="component" value="Unassembled WGS sequence"/>
</dbReference>